<dbReference type="Proteomes" id="UP000296706">
    <property type="component" value="Chromosome"/>
</dbReference>
<dbReference type="RefSeq" id="WP_049993552.1">
    <property type="nucleotide sequence ID" value="NZ_CP031310.1"/>
</dbReference>
<dbReference type="Pfam" id="PF13563">
    <property type="entry name" value="2_5_RNA_ligase2"/>
    <property type="match status" value="1"/>
</dbReference>
<dbReference type="GeneID" id="39846641"/>
<dbReference type="Gene3D" id="3.90.1140.10">
    <property type="entry name" value="Cyclic phosphodiesterase"/>
    <property type="match status" value="1"/>
</dbReference>
<dbReference type="KEGG" id="hsn:DV733_02200"/>
<gene>
    <name evidence="1" type="ORF">DV733_02200</name>
</gene>
<dbReference type="AlphaFoldDB" id="A0A4D6HAF0"/>
<dbReference type="InterPro" id="IPR009097">
    <property type="entry name" value="Cyclic_Pdiesterase"/>
</dbReference>
<evidence type="ECO:0000313" key="2">
    <source>
        <dbReference type="Proteomes" id="UP000296706"/>
    </source>
</evidence>
<reference evidence="1 2" key="1">
    <citation type="journal article" date="2019" name="Nat. Commun.">
        <title>A new type of DNA phosphorothioation-based antiviral system in archaea.</title>
        <authorList>
            <person name="Xiong L."/>
            <person name="Liu S."/>
            <person name="Chen S."/>
            <person name="Xiao Y."/>
            <person name="Zhu B."/>
            <person name="Gao Y."/>
            <person name="Zhang Y."/>
            <person name="Chen B."/>
            <person name="Luo J."/>
            <person name="Deng Z."/>
            <person name="Chen X."/>
            <person name="Wang L."/>
            <person name="Chen S."/>
        </authorList>
    </citation>
    <scope>NUCLEOTIDE SEQUENCE [LARGE SCALE GENOMIC DNA]</scope>
    <source>
        <strain evidence="1 2">CBA1105</strain>
    </source>
</reference>
<evidence type="ECO:0000313" key="1">
    <source>
        <dbReference type="EMBL" id="QCC50108.1"/>
    </source>
</evidence>
<protein>
    <submittedName>
        <fullName evidence="1">2'-5' RNA ligase family protein</fullName>
    </submittedName>
</protein>
<name>A0A4D6HAF0_9EURY</name>
<dbReference type="OrthoDB" id="350594at2157"/>
<sequence length="177" mass="19902">MIIVGPTLPEPYHSDVESVWNEIAEEFGTNGISNPIPHFTLYGLDGDSDIDALERALETALGDWDPFEVRTDGFGIFPGDHVWIPVAKSPRLTSLHQDVVEVARECGTAPTPYYEPHRWFPHVALALGFDSERVGDIVRFLRTSDYDFERELTVGNVEITYRPEGAEEFERVASIPL</sequence>
<keyword evidence="2" id="KW-1185">Reference proteome</keyword>
<proteinExistence type="predicted"/>
<dbReference type="EMBL" id="CP031310">
    <property type="protein sequence ID" value="QCC50108.1"/>
    <property type="molecule type" value="Genomic_DNA"/>
</dbReference>
<dbReference type="SUPFAM" id="SSF55144">
    <property type="entry name" value="LigT-like"/>
    <property type="match status" value="1"/>
</dbReference>
<keyword evidence="1" id="KW-0436">Ligase</keyword>
<organism evidence="1 2">
    <name type="scientific">Halapricum salinum</name>
    <dbReference type="NCBI Taxonomy" id="1457250"/>
    <lineage>
        <taxon>Archaea</taxon>
        <taxon>Methanobacteriati</taxon>
        <taxon>Methanobacteriota</taxon>
        <taxon>Stenosarchaea group</taxon>
        <taxon>Halobacteria</taxon>
        <taxon>Halobacteriales</taxon>
        <taxon>Haloarculaceae</taxon>
        <taxon>Halapricum</taxon>
    </lineage>
</organism>
<accession>A0A4D6HAF0</accession>
<dbReference type="GO" id="GO:0016874">
    <property type="term" value="F:ligase activity"/>
    <property type="evidence" value="ECO:0007669"/>
    <property type="project" value="UniProtKB-KW"/>
</dbReference>